<proteinExistence type="predicted"/>
<keyword evidence="2" id="KW-1185">Reference proteome</keyword>
<evidence type="ECO:0000313" key="1">
    <source>
        <dbReference type="EMBL" id="USW59657.1"/>
    </source>
</evidence>
<dbReference type="AlphaFoldDB" id="A0A9Q9ER91"/>
<reference evidence="1" key="1">
    <citation type="submission" date="2022-06" db="EMBL/GenBank/DDBJ databases">
        <title>Complete genome sequences of two strains of the flax pathogen Septoria linicola.</title>
        <authorList>
            <person name="Lapalu N."/>
            <person name="Simon A."/>
            <person name="Demenou B."/>
            <person name="Paumier D."/>
            <person name="Guillot M.-P."/>
            <person name="Gout L."/>
            <person name="Valade R."/>
        </authorList>
    </citation>
    <scope>NUCLEOTIDE SEQUENCE</scope>
    <source>
        <strain evidence="1">SE15195</strain>
    </source>
</reference>
<name>A0A9Q9ER91_9PEZI</name>
<gene>
    <name evidence="1" type="ORF">Slin15195_G129760</name>
</gene>
<dbReference type="EMBL" id="CP099431">
    <property type="protein sequence ID" value="USW59657.1"/>
    <property type="molecule type" value="Genomic_DNA"/>
</dbReference>
<organism evidence="1 2">
    <name type="scientific">Septoria linicola</name>
    <dbReference type="NCBI Taxonomy" id="215465"/>
    <lineage>
        <taxon>Eukaryota</taxon>
        <taxon>Fungi</taxon>
        <taxon>Dikarya</taxon>
        <taxon>Ascomycota</taxon>
        <taxon>Pezizomycotina</taxon>
        <taxon>Dothideomycetes</taxon>
        <taxon>Dothideomycetidae</taxon>
        <taxon>Mycosphaerellales</taxon>
        <taxon>Mycosphaerellaceae</taxon>
        <taxon>Septoria</taxon>
    </lineage>
</organism>
<evidence type="ECO:0000313" key="2">
    <source>
        <dbReference type="Proteomes" id="UP001056384"/>
    </source>
</evidence>
<dbReference type="Proteomes" id="UP001056384">
    <property type="component" value="Chromosome 14"/>
</dbReference>
<protein>
    <submittedName>
        <fullName evidence="1">Uncharacterized protein</fullName>
    </submittedName>
</protein>
<accession>A0A9Q9ER91</accession>
<sequence length="42" mass="5008">MLRYAKHWHDYVSALLNLRFCLELDLASSYSKEVREHTNAII</sequence>